<keyword evidence="3 5" id="KW-1133">Transmembrane helix</keyword>
<dbReference type="SUPFAM" id="SSF52091">
    <property type="entry name" value="SpoIIaa-like"/>
    <property type="match status" value="1"/>
</dbReference>
<protein>
    <submittedName>
        <fullName evidence="7">SulP family inorganic anion transporter</fullName>
    </submittedName>
</protein>
<dbReference type="CDD" id="cd07042">
    <property type="entry name" value="STAS_SulP_like_sulfate_transporter"/>
    <property type="match status" value="1"/>
</dbReference>
<feature type="transmembrane region" description="Helical" evidence="5">
    <location>
        <begin position="420"/>
        <end position="450"/>
    </location>
</feature>
<evidence type="ECO:0000256" key="5">
    <source>
        <dbReference type="SAM" id="Phobius"/>
    </source>
</evidence>
<evidence type="ECO:0000313" key="7">
    <source>
        <dbReference type="EMBL" id="MFD2277612.1"/>
    </source>
</evidence>
<organism evidence="7 8">
    <name type="scientific">Rubritalea spongiae</name>
    <dbReference type="NCBI Taxonomy" id="430797"/>
    <lineage>
        <taxon>Bacteria</taxon>
        <taxon>Pseudomonadati</taxon>
        <taxon>Verrucomicrobiota</taxon>
        <taxon>Verrucomicrobiia</taxon>
        <taxon>Verrucomicrobiales</taxon>
        <taxon>Rubritaleaceae</taxon>
        <taxon>Rubritalea</taxon>
    </lineage>
</organism>
<accession>A0ABW5E5D6</accession>
<dbReference type="Gene3D" id="3.30.750.24">
    <property type="entry name" value="STAS domain"/>
    <property type="match status" value="1"/>
</dbReference>
<feature type="transmembrane region" description="Helical" evidence="5">
    <location>
        <begin position="70"/>
        <end position="87"/>
    </location>
</feature>
<dbReference type="InterPro" id="IPR036513">
    <property type="entry name" value="STAS_dom_sf"/>
</dbReference>
<evidence type="ECO:0000256" key="2">
    <source>
        <dbReference type="ARBA" id="ARBA00022692"/>
    </source>
</evidence>
<dbReference type="InterPro" id="IPR001902">
    <property type="entry name" value="SLC26A/SulP_fam"/>
</dbReference>
<reference evidence="8" key="1">
    <citation type="journal article" date="2019" name="Int. J. Syst. Evol. Microbiol.">
        <title>The Global Catalogue of Microorganisms (GCM) 10K type strain sequencing project: providing services to taxonomists for standard genome sequencing and annotation.</title>
        <authorList>
            <consortium name="The Broad Institute Genomics Platform"/>
            <consortium name="The Broad Institute Genome Sequencing Center for Infectious Disease"/>
            <person name="Wu L."/>
            <person name="Ma J."/>
        </authorList>
    </citation>
    <scope>NUCLEOTIDE SEQUENCE [LARGE SCALE GENOMIC DNA]</scope>
    <source>
        <strain evidence="8">JCM 16545</strain>
    </source>
</reference>
<evidence type="ECO:0000256" key="1">
    <source>
        <dbReference type="ARBA" id="ARBA00004141"/>
    </source>
</evidence>
<dbReference type="InterPro" id="IPR011547">
    <property type="entry name" value="SLC26A/SulP_dom"/>
</dbReference>
<dbReference type="PROSITE" id="PS50801">
    <property type="entry name" value="STAS"/>
    <property type="match status" value="1"/>
</dbReference>
<feature type="transmembrane region" description="Helical" evidence="5">
    <location>
        <begin position="269"/>
        <end position="299"/>
    </location>
</feature>
<sequence length="624" mass="68359">MAKHKHPVRNLWRNVTTFFKENSVDLLPIRHCLSDLHPKSMQSDAKAALNVALLTLPQGMAYAAIAELPIYYGIICSIIAGILAPLFSSSRFTMLGPTNATAFMVFSYFVSHPEIDLASKMAMMPLLVFMVGALSVAGAFFKVADLLQYVSRSVLVGYITGAALLIMTNQMKHLLGIAEPMAERGAKTFFSILDATINLWQHYQWQPLLIGLSTLTLYLILQKKFKTLPNFAICLTIATLISAALKAWAPPFSDISTFQSFANFSLSPSIPILGFPSFSVLFDAISSLFAVAFAIAFLASLENTVMGKSLGSRVGERPDVNQDMFSVGMANLGASLLAPMPASASLTRSALNYESGAKSRFASIYCSLLCLLGFYALIKLPIVENIPKAALAGLVIGIAISLINRHNIRICLRTTHDDALVILTTFTATLLTRLDYAIFAGVALSITLFLRKASKPHLVEYEINDEGTLRELDTKKERPNPAISIVHVEGDLFFGAADLFRTQVQRTASDPNLKVIILRLKNARHLDATSVMAMESLVRHMRSEGRHVLISGASREVYKVLKLSGALECIQQGCDRTQGETNVFIYSPSNPNLSTRDALLRAQDLLGTKQADIKIFYDPAHSKK</sequence>
<feature type="transmembrane region" description="Helical" evidence="5">
    <location>
        <begin position="228"/>
        <end position="249"/>
    </location>
</feature>
<feature type="transmembrane region" description="Helical" evidence="5">
    <location>
        <begin position="122"/>
        <end position="141"/>
    </location>
</feature>
<dbReference type="PANTHER" id="PTHR11814">
    <property type="entry name" value="SULFATE TRANSPORTER"/>
    <property type="match status" value="1"/>
</dbReference>
<dbReference type="Pfam" id="PF01740">
    <property type="entry name" value="STAS"/>
    <property type="match status" value="1"/>
</dbReference>
<feature type="domain" description="STAS" evidence="6">
    <location>
        <begin position="473"/>
        <end position="602"/>
    </location>
</feature>
<evidence type="ECO:0000313" key="8">
    <source>
        <dbReference type="Proteomes" id="UP001597297"/>
    </source>
</evidence>
<feature type="transmembrane region" description="Helical" evidence="5">
    <location>
        <begin position="153"/>
        <end position="171"/>
    </location>
</feature>
<evidence type="ECO:0000256" key="4">
    <source>
        <dbReference type="ARBA" id="ARBA00023136"/>
    </source>
</evidence>
<name>A0ABW5E5D6_9BACT</name>
<dbReference type="Pfam" id="PF00916">
    <property type="entry name" value="Sulfate_transp"/>
    <property type="match status" value="1"/>
</dbReference>
<feature type="transmembrane region" description="Helical" evidence="5">
    <location>
        <begin position="390"/>
        <end position="408"/>
    </location>
</feature>
<feature type="transmembrane region" description="Helical" evidence="5">
    <location>
        <begin position="203"/>
        <end position="221"/>
    </location>
</feature>
<keyword evidence="2 5" id="KW-0812">Transmembrane</keyword>
<gene>
    <name evidence="7" type="ORF">ACFSQZ_14170</name>
</gene>
<keyword evidence="4 5" id="KW-0472">Membrane</keyword>
<dbReference type="EMBL" id="JBHUJC010000043">
    <property type="protein sequence ID" value="MFD2277612.1"/>
    <property type="molecule type" value="Genomic_DNA"/>
</dbReference>
<evidence type="ECO:0000259" key="6">
    <source>
        <dbReference type="PROSITE" id="PS50801"/>
    </source>
</evidence>
<feature type="transmembrane region" description="Helical" evidence="5">
    <location>
        <begin position="360"/>
        <end position="378"/>
    </location>
</feature>
<comment type="subcellular location">
    <subcellularLocation>
        <location evidence="1">Membrane</location>
        <topology evidence="1">Multi-pass membrane protein</topology>
    </subcellularLocation>
</comment>
<keyword evidence="8" id="KW-1185">Reference proteome</keyword>
<proteinExistence type="predicted"/>
<dbReference type="RefSeq" id="WP_377093707.1">
    <property type="nucleotide sequence ID" value="NZ_JBHSJM010000001.1"/>
</dbReference>
<comment type="caution">
    <text evidence="7">The sequence shown here is derived from an EMBL/GenBank/DDBJ whole genome shotgun (WGS) entry which is preliminary data.</text>
</comment>
<dbReference type="InterPro" id="IPR002645">
    <property type="entry name" value="STAS_dom"/>
</dbReference>
<evidence type="ECO:0000256" key="3">
    <source>
        <dbReference type="ARBA" id="ARBA00022989"/>
    </source>
</evidence>
<dbReference type="Proteomes" id="UP001597297">
    <property type="component" value="Unassembled WGS sequence"/>
</dbReference>